<protein>
    <recommendedName>
        <fullName evidence="3">Glycosyl hydrolase family 32 N-terminal domain-containing protein</fullName>
    </recommendedName>
</protein>
<comment type="caution">
    <text evidence="1">The sequence shown here is derived from an EMBL/GenBank/DDBJ whole genome shotgun (WGS) entry which is preliminary data.</text>
</comment>
<dbReference type="InterPro" id="IPR023296">
    <property type="entry name" value="Glyco_hydro_beta-prop_sf"/>
</dbReference>
<keyword evidence="2" id="KW-1185">Reference proteome</keyword>
<dbReference type="Gene3D" id="2.115.10.20">
    <property type="entry name" value="Glycosyl hydrolase domain, family 43"/>
    <property type="match status" value="2"/>
</dbReference>
<organism evidence="1 2">
    <name type="scientific">Ideonella aquatica</name>
    <dbReference type="NCBI Taxonomy" id="2824119"/>
    <lineage>
        <taxon>Bacteria</taxon>
        <taxon>Pseudomonadati</taxon>
        <taxon>Pseudomonadota</taxon>
        <taxon>Betaproteobacteria</taxon>
        <taxon>Burkholderiales</taxon>
        <taxon>Sphaerotilaceae</taxon>
        <taxon>Ideonella</taxon>
    </lineage>
</organism>
<evidence type="ECO:0008006" key="3">
    <source>
        <dbReference type="Google" id="ProtNLM"/>
    </source>
</evidence>
<dbReference type="RefSeq" id="WP_210800944.1">
    <property type="nucleotide sequence ID" value="NZ_JAGQDE010000003.1"/>
</dbReference>
<dbReference type="EMBL" id="JAGQDE010000003">
    <property type="protein sequence ID" value="MBQ0958437.1"/>
    <property type="molecule type" value="Genomic_DNA"/>
</dbReference>
<dbReference type="Proteomes" id="UP000678374">
    <property type="component" value="Unassembled WGS sequence"/>
</dbReference>
<dbReference type="PANTHER" id="PTHR35279:SF1">
    <property type="entry name" value="ARABINANASE_LEVANSUCRASE_INVERTASE"/>
    <property type="match status" value="1"/>
</dbReference>
<evidence type="ECO:0000313" key="1">
    <source>
        <dbReference type="EMBL" id="MBQ0958437.1"/>
    </source>
</evidence>
<proteinExistence type="predicted"/>
<name>A0A941BIC5_9BURK</name>
<dbReference type="PANTHER" id="PTHR35279">
    <property type="match status" value="1"/>
</dbReference>
<sequence length="322" mass="36551">MSALYRPDQPQAWRKLGRVYAPSGAHGFDASHCHKPTPLLIDPQTIRVYFGTRDERGRTRTSFVDVSADDPTRVLYVHDRPVLDLGTLGAFDDSGANVSCVLRVGTRVYMYFIGWNPSTTVHTRNAIGLAISEDGGTTFQRAFDGAVLDRTRSEPFYTGAVDVLHTPQGFRLWYTSGSAWKVIKGKPEIFYHVKYGHSVDGIDWLREDITCIPPAHEWEATARPSVLFDEGRWRMWYSRRDLRAFRTDPRQGYRAGYAESDDGQHWTRLDERVGLACDADEQAWDGQAVAYPYVLNLGERQLLFYNGNGFGRTGFGVAERRR</sequence>
<reference evidence="1" key="1">
    <citation type="submission" date="2021-04" db="EMBL/GenBank/DDBJ databases">
        <title>The genome sequence of Ideonella sp. 4Y11.</title>
        <authorList>
            <person name="Liu Y."/>
        </authorList>
    </citation>
    <scope>NUCLEOTIDE SEQUENCE</scope>
    <source>
        <strain evidence="1">4Y11</strain>
    </source>
</reference>
<accession>A0A941BIC5</accession>
<dbReference type="SUPFAM" id="SSF75005">
    <property type="entry name" value="Arabinanase/levansucrase/invertase"/>
    <property type="match status" value="1"/>
</dbReference>
<evidence type="ECO:0000313" key="2">
    <source>
        <dbReference type="Proteomes" id="UP000678374"/>
    </source>
</evidence>
<gene>
    <name evidence="1" type="ORF">KAK06_05650</name>
</gene>
<dbReference type="AlphaFoldDB" id="A0A941BIC5"/>